<name>A0A2N5H9X8_9BACI</name>
<sequence>MKKIWAIVATIIVLAVGGFFLFKQKPEVTLQSKEETTEKKDLTSKEKSVSENSVQRAPGKMWEGKWTRVSSRDTGILTISNEQEGSFDFNLNVTSGANVGYLEGTASRSADVGGYNGENKCQLSFTVEKESIFIAQSPECSVAGGIGTTFDGEYQLSEAKTAAERKEQTSTSSTLAKLKIVNALHDKVIQKLLGDDYHLLVESMQILRTERDQDHLGTNATFGAVRGLFTIMEGAVMVDPKGYVYVAFISDSQMVKFYTTNPAFKNKLPNTFNLWREKFSEYPVEFHYHSGRGL</sequence>
<reference evidence="2 3" key="1">
    <citation type="submission" date="2017-11" db="EMBL/GenBank/DDBJ databases">
        <title>Comparitive Functional Genomics of Dry Heat Resistant strains isolated from the Viking Spacecraft.</title>
        <authorList>
            <person name="Seuylemezian A."/>
            <person name="Cooper K."/>
            <person name="Vaishampayan P."/>
        </authorList>
    </citation>
    <scope>NUCLEOTIDE SEQUENCE [LARGE SCALE GENOMIC DNA]</scope>
    <source>
        <strain evidence="2 3">V32-6</strain>
    </source>
</reference>
<dbReference type="RefSeq" id="WP_101649896.1">
    <property type="nucleotide sequence ID" value="NZ_PGVE01000074.1"/>
</dbReference>
<dbReference type="Proteomes" id="UP000234950">
    <property type="component" value="Unassembled WGS sequence"/>
</dbReference>
<dbReference type="EMBL" id="PGVE01000074">
    <property type="protein sequence ID" value="PLS02327.1"/>
    <property type="molecule type" value="Genomic_DNA"/>
</dbReference>
<protein>
    <submittedName>
        <fullName evidence="2">Uncharacterized protein</fullName>
    </submittedName>
</protein>
<evidence type="ECO:0000256" key="1">
    <source>
        <dbReference type="SAM" id="MobiDB-lite"/>
    </source>
</evidence>
<dbReference type="OrthoDB" id="2086244at2"/>
<evidence type="ECO:0000313" key="2">
    <source>
        <dbReference type="EMBL" id="PLS02327.1"/>
    </source>
</evidence>
<accession>A0A2N5H9X8</accession>
<keyword evidence="3" id="KW-1185">Reference proteome</keyword>
<organism evidence="2 3">
    <name type="scientific">Neobacillus cucumis</name>
    <dbReference type="NCBI Taxonomy" id="1740721"/>
    <lineage>
        <taxon>Bacteria</taxon>
        <taxon>Bacillati</taxon>
        <taxon>Bacillota</taxon>
        <taxon>Bacilli</taxon>
        <taxon>Bacillales</taxon>
        <taxon>Bacillaceae</taxon>
        <taxon>Neobacillus</taxon>
    </lineage>
</organism>
<feature type="region of interest" description="Disordered" evidence="1">
    <location>
        <begin position="32"/>
        <end position="57"/>
    </location>
</feature>
<feature type="compositionally biased region" description="Basic and acidic residues" evidence="1">
    <location>
        <begin position="32"/>
        <end position="49"/>
    </location>
</feature>
<proteinExistence type="predicted"/>
<dbReference type="AlphaFoldDB" id="A0A2N5H9X8"/>
<gene>
    <name evidence="2" type="ORF">CVD27_20315</name>
</gene>
<comment type="caution">
    <text evidence="2">The sequence shown here is derived from an EMBL/GenBank/DDBJ whole genome shotgun (WGS) entry which is preliminary data.</text>
</comment>
<evidence type="ECO:0000313" key="3">
    <source>
        <dbReference type="Proteomes" id="UP000234950"/>
    </source>
</evidence>